<reference evidence="2" key="1">
    <citation type="journal article" date="2019" name="Int. J. Syst. Evol. Microbiol.">
        <title>The Global Catalogue of Microorganisms (GCM) 10K type strain sequencing project: providing services to taxonomists for standard genome sequencing and annotation.</title>
        <authorList>
            <consortium name="The Broad Institute Genomics Platform"/>
            <consortium name="The Broad Institute Genome Sequencing Center for Infectious Disease"/>
            <person name="Wu L."/>
            <person name="Ma J."/>
        </authorList>
    </citation>
    <scope>NUCLEOTIDE SEQUENCE [LARGE SCALE GENOMIC DNA]</scope>
    <source>
        <strain evidence="2">CGMCC 4.6997</strain>
    </source>
</reference>
<evidence type="ECO:0000313" key="2">
    <source>
        <dbReference type="Proteomes" id="UP001596039"/>
    </source>
</evidence>
<organism evidence="1 2">
    <name type="scientific">Lysinimonas soli</name>
    <dbReference type="NCBI Taxonomy" id="1074233"/>
    <lineage>
        <taxon>Bacteria</taxon>
        <taxon>Bacillati</taxon>
        <taxon>Actinomycetota</taxon>
        <taxon>Actinomycetes</taxon>
        <taxon>Micrococcales</taxon>
        <taxon>Microbacteriaceae</taxon>
        <taxon>Lysinimonas</taxon>
    </lineage>
</organism>
<dbReference type="InterPro" id="IPR049457">
    <property type="entry name" value="Emfourin"/>
</dbReference>
<sequence length="110" mass="12076">MVPGTQGDDEGESPGDAEGFRILVVRSGGIAGLRQQWVVDSPGEAGEWLELVQACPWGAVRPDPESRDRFVWRIEATTPPERHAASVPERDLVGPWRTLVDRVKEHGTHG</sequence>
<dbReference type="Pfam" id="PF20242">
    <property type="entry name" value="Emfourin"/>
    <property type="match status" value="1"/>
</dbReference>
<dbReference type="RefSeq" id="WP_386739056.1">
    <property type="nucleotide sequence ID" value="NZ_JBHSMG010000001.1"/>
</dbReference>
<proteinExistence type="predicted"/>
<dbReference type="EMBL" id="JBHSMG010000001">
    <property type="protein sequence ID" value="MFC5501467.1"/>
    <property type="molecule type" value="Genomic_DNA"/>
</dbReference>
<accession>A0ABW0NQH6</accession>
<name>A0ABW0NQH6_9MICO</name>
<comment type="caution">
    <text evidence="1">The sequence shown here is derived from an EMBL/GenBank/DDBJ whole genome shotgun (WGS) entry which is preliminary data.</text>
</comment>
<protein>
    <submittedName>
        <fullName evidence="1">Protealysin inhibitor emfourin</fullName>
    </submittedName>
</protein>
<dbReference type="Proteomes" id="UP001596039">
    <property type="component" value="Unassembled WGS sequence"/>
</dbReference>
<evidence type="ECO:0000313" key="1">
    <source>
        <dbReference type="EMBL" id="MFC5501467.1"/>
    </source>
</evidence>
<keyword evidence="2" id="KW-1185">Reference proteome</keyword>
<gene>
    <name evidence="1" type="ORF">ACFPJ4_04340</name>
</gene>